<dbReference type="Gene3D" id="3.20.20.70">
    <property type="entry name" value="Aldolase class I"/>
    <property type="match status" value="1"/>
</dbReference>
<protein>
    <recommendedName>
        <fullName evidence="3">Transaldolase</fullName>
    </recommendedName>
</protein>
<organism evidence="1 2">
    <name type="scientific">Mycolicibacterium litorale</name>
    <dbReference type="NCBI Taxonomy" id="758802"/>
    <lineage>
        <taxon>Bacteria</taxon>
        <taxon>Bacillati</taxon>
        <taxon>Actinomycetota</taxon>
        <taxon>Actinomycetes</taxon>
        <taxon>Mycobacteriales</taxon>
        <taxon>Mycobacteriaceae</taxon>
        <taxon>Mycolicibacterium</taxon>
    </lineage>
</organism>
<gene>
    <name evidence="1" type="ORF">NIIDNTM18_29920</name>
</gene>
<dbReference type="EMBL" id="AP023287">
    <property type="protein sequence ID" value="BCI53714.1"/>
    <property type="molecule type" value="Genomic_DNA"/>
</dbReference>
<evidence type="ECO:0000313" key="2">
    <source>
        <dbReference type="Proteomes" id="UP000515734"/>
    </source>
</evidence>
<dbReference type="Proteomes" id="UP000515734">
    <property type="component" value="Chromosome"/>
</dbReference>
<sequence length="440" mass="49199">MLVTSLHPNLDSATVIRERQLRVESGASEYVHAVHPSILAQVETGSAVNVSARFREVVDLFEPKRESTPAGFRVETTGTHSVTLDLVRDIGYARDGQRRPTSLLFSADSANPYEIAECRDLIANVTCNPGIVYDLFLNNPEANVGGQFSDLNEVLQAIGDEVGPGCDISVELHDPYEQDFAKILDEIQMYEDILSRYRLVVKVPHTGAISPSASSQLLTGDGLLNNRYYDGSPEDLLRGHSLAHKLHELGHRVNFTLMFEPYQTPLALQIRPYFINAFIRNRLSATRRISGLLAAFEATEDSWFIRELRQYLIANHYLGKGDAELDLLETLSQAKRMVAYRHNESSDGLDSARASVRWLRASNLPDSRLIVCSLDGDTLFPMVMSMLVEPEFIDLQDRVLLTTDPRYLARWASSPHVISYQQRFLKACEGSVSRVPSSAS</sequence>
<proteinExistence type="predicted"/>
<reference evidence="1 2" key="1">
    <citation type="submission" date="2020-07" db="EMBL/GenBank/DDBJ databases">
        <title>Complete genome sequence of Mycolicibacterium litorale like strain isolated from cardiac implantable electronic device infection.</title>
        <authorList>
            <person name="Fukano H."/>
            <person name="Miyama H."/>
            <person name="Hoshino Y."/>
        </authorList>
    </citation>
    <scope>NUCLEOTIDE SEQUENCE [LARGE SCALE GENOMIC DNA]</scope>
    <source>
        <strain evidence="1 2">NIIDNTM18</strain>
    </source>
</reference>
<name>A0A6S6P4W7_9MYCO</name>
<dbReference type="AlphaFoldDB" id="A0A6S6P4W7"/>
<dbReference type="InterPro" id="IPR013785">
    <property type="entry name" value="Aldolase_TIM"/>
</dbReference>
<dbReference type="SUPFAM" id="SSF51569">
    <property type="entry name" value="Aldolase"/>
    <property type="match status" value="1"/>
</dbReference>
<evidence type="ECO:0000313" key="1">
    <source>
        <dbReference type="EMBL" id="BCI53714.1"/>
    </source>
</evidence>
<accession>A0A6S6P4W7</accession>
<evidence type="ECO:0008006" key="3">
    <source>
        <dbReference type="Google" id="ProtNLM"/>
    </source>
</evidence>